<gene>
    <name evidence="2" type="ORF">RR48_14225</name>
</gene>
<name>A0A194QSG7_PAPMA</name>
<reference evidence="2 3" key="1">
    <citation type="journal article" date="2015" name="Nat. Commun.">
        <title>Outbred genome sequencing and CRISPR/Cas9 gene editing in butterflies.</title>
        <authorList>
            <person name="Li X."/>
            <person name="Fan D."/>
            <person name="Zhang W."/>
            <person name="Liu G."/>
            <person name="Zhang L."/>
            <person name="Zhao L."/>
            <person name="Fang X."/>
            <person name="Chen L."/>
            <person name="Dong Y."/>
            <person name="Chen Y."/>
            <person name="Ding Y."/>
            <person name="Zhao R."/>
            <person name="Feng M."/>
            <person name="Zhu Y."/>
            <person name="Feng Y."/>
            <person name="Jiang X."/>
            <person name="Zhu D."/>
            <person name="Xiang H."/>
            <person name="Feng X."/>
            <person name="Li S."/>
            <person name="Wang J."/>
            <person name="Zhang G."/>
            <person name="Kronforst M.R."/>
            <person name="Wang W."/>
        </authorList>
    </citation>
    <scope>NUCLEOTIDE SEQUENCE [LARGE SCALE GENOMIC DNA]</scope>
    <source>
        <strain evidence="2">Ya'a_city_454_Pm</strain>
        <tissue evidence="2">Whole body</tissue>
    </source>
</reference>
<evidence type="ECO:0008006" key="4">
    <source>
        <dbReference type="Google" id="ProtNLM"/>
    </source>
</evidence>
<dbReference type="AlphaFoldDB" id="A0A194QSG7"/>
<dbReference type="Proteomes" id="UP000053240">
    <property type="component" value="Unassembled WGS sequence"/>
</dbReference>
<feature type="chain" id="PRO_5008264593" description="Secreted protein" evidence="1">
    <location>
        <begin position="36"/>
        <end position="78"/>
    </location>
</feature>
<feature type="signal peptide" evidence="1">
    <location>
        <begin position="1"/>
        <end position="35"/>
    </location>
</feature>
<dbReference type="EMBL" id="KQ461196">
    <property type="protein sequence ID" value="KPJ06486.1"/>
    <property type="molecule type" value="Genomic_DNA"/>
</dbReference>
<evidence type="ECO:0000256" key="1">
    <source>
        <dbReference type="SAM" id="SignalP"/>
    </source>
</evidence>
<protein>
    <recommendedName>
        <fullName evidence="4">Secreted protein</fullName>
    </recommendedName>
</protein>
<sequence>MNRYHRPPLLNYLLTYRVLMLFSILSFLCPCCGDANTTQEIPHQDIPLEPDDTSSQANLNNSSDFWRFWRTWKFLKMG</sequence>
<keyword evidence="3" id="KW-1185">Reference proteome</keyword>
<evidence type="ECO:0000313" key="3">
    <source>
        <dbReference type="Proteomes" id="UP000053240"/>
    </source>
</evidence>
<dbReference type="InParanoid" id="A0A194QSG7"/>
<keyword evidence="1" id="KW-0732">Signal</keyword>
<proteinExistence type="predicted"/>
<evidence type="ECO:0000313" key="2">
    <source>
        <dbReference type="EMBL" id="KPJ06486.1"/>
    </source>
</evidence>
<accession>A0A194QSG7</accession>
<organism evidence="2 3">
    <name type="scientific">Papilio machaon</name>
    <name type="common">Old World swallowtail butterfly</name>
    <dbReference type="NCBI Taxonomy" id="76193"/>
    <lineage>
        <taxon>Eukaryota</taxon>
        <taxon>Metazoa</taxon>
        <taxon>Ecdysozoa</taxon>
        <taxon>Arthropoda</taxon>
        <taxon>Hexapoda</taxon>
        <taxon>Insecta</taxon>
        <taxon>Pterygota</taxon>
        <taxon>Neoptera</taxon>
        <taxon>Endopterygota</taxon>
        <taxon>Lepidoptera</taxon>
        <taxon>Glossata</taxon>
        <taxon>Ditrysia</taxon>
        <taxon>Papilionoidea</taxon>
        <taxon>Papilionidae</taxon>
        <taxon>Papilioninae</taxon>
        <taxon>Papilio</taxon>
    </lineage>
</organism>